<comment type="subcellular location">
    <subcellularLocation>
        <location evidence="1">Nucleus</location>
    </subcellularLocation>
</comment>
<keyword evidence="3" id="KW-0804">Transcription</keyword>
<evidence type="ECO:0000256" key="3">
    <source>
        <dbReference type="ARBA" id="ARBA00023163"/>
    </source>
</evidence>
<dbReference type="GO" id="GO:0003700">
    <property type="term" value="F:DNA-binding transcription factor activity"/>
    <property type="evidence" value="ECO:0007669"/>
    <property type="project" value="InterPro"/>
</dbReference>
<name>M4ENB5_BRACM</name>
<proteinExistence type="predicted"/>
<feature type="region of interest" description="Disordered" evidence="5">
    <location>
        <begin position="244"/>
        <end position="264"/>
    </location>
</feature>
<reference evidence="6 7" key="1">
    <citation type="journal article" date="2011" name="Nat. Genet.">
        <title>The genome of the mesopolyploid crop species Brassica rapa.</title>
        <authorList>
            <consortium name="Brassica rapa Genome Sequencing Project Consortium"/>
            <person name="Wang X."/>
            <person name="Wang H."/>
            <person name="Wang J."/>
            <person name="Sun R."/>
            <person name="Wu J."/>
            <person name="Liu S."/>
            <person name="Bai Y."/>
            <person name="Mun J.H."/>
            <person name="Bancroft I."/>
            <person name="Cheng F."/>
            <person name="Huang S."/>
            <person name="Li X."/>
            <person name="Hua W."/>
            <person name="Wang J."/>
            <person name="Wang X."/>
            <person name="Freeling M."/>
            <person name="Pires J.C."/>
            <person name="Paterson A.H."/>
            <person name="Chalhoub B."/>
            <person name="Wang B."/>
            <person name="Hayward A."/>
            <person name="Sharpe A.G."/>
            <person name="Park B.S."/>
            <person name="Weisshaar B."/>
            <person name="Liu B."/>
            <person name="Li B."/>
            <person name="Liu B."/>
            <person name="Tong C."/>
            <person name="Song C."/>
            <person name="Duran C."/>
            <person name="Peng C."/>
            <person name="Geng C."/>
            <person name="Koh C."/>
            <person name="Lin C."/>
            <person name="Edwards D."/>
            <person name="Mu D."/>
            <person name="Shen D."/>
            <person name="Soumpourou E."/>
            <person name="Li F."/>
            <person name="Fraser F."/>
            <person name="Conant G."/>
            <person name="Lassalle G."/>
            <person name="King G.J."/>
            <person name="Bonnema G."/>
            <person name="Tang H."/>
            <person name="Wang H."/>
            <person name="Belcram H."/>
            <person name="Zhou H."/>
            <person name="Hirakawa H."/>
            <person name="Abe H."/>
            <person name="Guo H."/>
            <person name="Wang H."/>
            <person name="Jin H."/>
            <person name="Parkin I.A."/>
            <person name="Batley J."/>
            <person name="Kim J.S."/>
            <person name="Just J."/>
            <person name="Li J."/>
            <person name="Xu J."/>
            <person name="Deng J."/>
            <person name="Kim J.A."/>
            <person name="Li J."/>
            <person name="Yu J."/>
            <person name="Meng J."/>
            <person name="Wang J."/>
            <person name="Min J."/>
            <person name="Poulain J."/>
            <person name="Wang J."/>
            <person name="Hatakeyama K."/>
            <person name="Wu K."/>
            <person name="Wang L."/>
            <person name="Fang L."/>
            <person name="Trick M."/>
            <person name="Links M.G."/>
            <person name="Zhao M."/>
            <person name="Jin M."/>
            <person name="Ramchiary N."/>
            <person name="Drou N."/>
            <person name="Berkman P.J."/>
            <person name="Cai Q."/>
            <person name="Huang Q."/>
            <person name="Li R."/>
            <person name="Tabata S."/>
            <person name="Cheng S."/>
            <person name="Zhang S."/>
            <person name="Zhang S."/>
            <person name="Huang S."/>
            <person name="Sato S."/>
            <person name="Sun S."/>
            <person name="Kwon S.J."/>
            <person name="Choi S.R."/>
            <person name="Lee T.H."/>
            <person name="Fan W."/>
            <person name="Zhao X."/>
            <person name="Tan X."/>
            <person name="Xu X."/>
            <person name="Wang Y."/>
            <person name="Qiu Y."/>
            <person name="Yin Y."/>
            <person name="Li Y."/>
            <person name="Du Y."/>
            <person name="Liao Y."/>
            <person name="Lim Y."/>
            <person name="Narusaka Y."/>
            <person name="Wang Y."/>
            <person name="Wang Z."/>
            <person name="Li Z."/>
            <person name="Wang Z."/>
            <person name="Xiong Z."/>
            <person name="Zhang Z."/>
        </authorList>
    </citation>
    <scope>NUCLEOTIDE SEQUENCE [LARGE SCALE GENOMIC DNA]</scope>
    <source>
        <strain evidence="6 7">cv. Chiifu-401-42</strain>
    </source>
</reference>
<sequence>MASNSMSAYGSGAWTVKQSKAFESALATYDQDSPDRWYNVARAVGGTTPDEAKRQYELLVRDIESIENGHVAFPNYKTNGGSTKGRLRDEEKRHTVPYVYECLPPYEYDNTGFVRIVSRGYHSMLSVEYMTSHGGGVNGPPDPYPLPSTEPPSECPAAINVDLDTEANSKTLTAVNRDSFTVSQVRCIVCSSTLHGGGRRKTSRRDSGPKRTAIYRARSENTSRNTRSCIFRLVVLIPLRGRPLQTPTRPPEIRSGSTLFNRRF</sequence>
<dbReference type="PANTHER" id="PTHR43952:SF63">
    <property type="entry name" value="MYB-LIKE DOMAIN-CONTAINING PROTEIN"/>
    <property type="match status" value="1"/>
</dbReference>
<evidence type="ECO:0000313" key="7">
    <source>
        <dbReference type="Proteomes" id="UP000011750"/>
    </source>
</evidence>
<dbReference type="HOGENOM" id="CLU_1055035_0_0_1"/>
<evidence type="ECO:0000256" key="5">
    <source>
        <dbReference type="SAM" id="MobiDB-lite"/>
    </source>
</evidence>
<dbReference type="Proteomes" id="UP000011750">
    <property type="component" value="Chromosome A04"/>
</dbReference>
<evidence type="ECO:0008006" key="8">
    <source>
        <dbReference type="Google" id="ProtNLM"/>
    </source>
</evidence>
<organism evidence="6 7">
    <name type="scientific">Brassica campestris</name>
    <name type="common">Field mustard</name>
    <dbReference type="NCBI Taxonomy" id="3711"/>
    <lineage>
        <taxon>Eukaryota</taxon>
        <taxon>Viridiplantae</taxon>
        <taxon>Streptophyta</taxon>
        <taxon>Embryophyta</taxon>
        <taxon>Tracheophyta</taxon>
        <taxon>Spermatophyta</taxon>
        <taxon>Magnoliopsida</taxon>
        <taxon>eudicotyledons</taxon>
        <taxon>Gunneridae</taxon>
        <taxon>Pentapetalae</taxon>
        <taxon>rosids</taxon>
        <taxon>malvids</taxon>
        <taxon>Brassicales</taxon>
        <taxon>Brassicaceae</taxon>
        <taxon>Brassiceae</taxon>
        <taxon>Brassica</taxon>
    </lineage>
</organism>
<dbReference type="STRING" id="51351.M4ENB5"/>
<dbReference type="eggNOG" id="KOG0724">
    <property type="taxonomic scope" value="Eukaryota"/>
</dbReference>
<keyword evidence="4" id="KW-0539">Nucleus</keyword>
<reference evidence="6" key="3">
    <citation type="submission" date="2023-03" db="UniProtKB">
        <authorList>
            <consortium name="EnsemblPlants"/>
        </authorList>
    </citation>
    <scope>IDENTIFICATION</scope>
    <source>
        <strain evidence="6">cv. Chiifu-401-42</strain>
    </source>
</reference>
<evidence type="ECO:0000256" key="2">
    <source>
        <dbReference type="ARBA" id="ARBA00023015"/>
    </source>
</evidence>
<evidence type="ECO:0000313" key="6">
    <source>
        <dbReference type="EnsemblPlants" id="Bra030285.1-P"/>
    </source>
</evidence>
<dbReference type="PANTHER" id="PTHR43952">
    <property type="entry name" value="MYB FAMILY TRANSCRIPTION FACTOR-RELATED"/>
    <property type="match status" value="1"/>
</dbReference>
<dbReference type="AlphaFoldDB" id="M4ENB5"/>
<dbReference type="EnsemblPlants" id="Bra030285.1">
    <property type="protein sequence ID" value="Bra030285.1-P"/>
    <property type="gene ID" value="Bra030285"/>
</dbReference>
<dbReference type="Gramene" id="Bra030285.1">
    <property type="protein sequence ID" value="Bra030285.1-P"/>
    <property type="gene ID" value="Bra030285"/>
</dbReference>
<evidence type="ECO:0000256" key="1">
    <source>
        <dbReference type="ARBA" id="ARBA00004123"/>
    </source>
</evidence>
<dbReference type="SUPFAM" id="SSF46689">
    <property type="entry name" value="Homeodomain-like"/>
    <property type="match status" value="1"/>
</dbReference>
<protein>
    <recommendedName>
        <fullName evidence="8">Myb-like domain-containing protein</fullName>
    </recommendedName>
</protein>
<dbReference type="InterPro" id="IPR044636">
    <property type="entry name" value="RADIALIS-like"/>
</dbReference>
<dbReference type="Gene3D" id="1.10.10.60">
    <property type="entry name" value="Homeodomain-like"/>
    <property type="match status" value="1"/>
</dbReference>
<dbReference type="GO" id="GO:0005634">
    <property type="term" value="C:nucleus"/>
    <property type="evidence" value="ECO:0007669"/>
    <property type="project" value="UniProtKB-SubCell"/>
</dbReference>
<feature type="compositionally biased region" description="Polar residues" evidence="5">
    <location>
        <begin position="255"/>
        <end position="264"/>
    </location>
</feature>
<dbReference type="InterPro" id="IPR009057">
    <property type="entry name" value="Homeodomain-like_sf"/>
</dbReference>
<dbReference type="InParanoid" id="M4ENB5"/>
<dbReference type="FunFam" id="1.10.10.60:FF:000154">
    <property type="entry name" value="Transcription factor SRM1"/>
    <property type="match status" value="1"/>
</dbReference>
<keyword evidence="7" id="KW-1185">Reference proteome</keyword>
<keyword evidence="2" id="KW-0805">Transcription regulation</keyword>
<accession>M4ENB5</accession>
<evidence type="ECO:0000256" key="4">
    <source>
        <dbReference type="ARBA" id="ARBA00023242"/>
    </source>
</evidence>
<reference evidence="6 7" key="2">
    <citation type="journal article" date="2018" name="Hortic Res">
        <title>Improved Brassica rapa reference genome by single-molecule sequencing and chromosome conformation capture technologies.</title>
        <authorList>
            <person name="Zhang L."/>
            <person name="Cai X."/>
            <person name="Wu J."/>
            <person name="Liu M."/>
            <person name="Grob S."/>
            <person name="Cheng F."/>
            <person name="Liang J."/>
            <person name="Cai C."/>
            <person name="Liu Z."/>
            <person name="Liu B."/>
            <person name="Wang F."/>
            <person name="Li S."/>
            <person name="Liu F."/>
            <person name="Li X."/>
            <person name="Cheng L."/>
            <person name="Yang W."/>
            <person name="Li M.H."/>
            <person name="Grossniklaus U."/>
            <person name="Zheng H."/>
            <person name="Wang X."/>
        </authorList>
    </citation>
    <scope>NUCLEOTIDE SEQUENCE [LARGE SCALE GENOMIC DNA]</scope>
    <source>
        <strain evidence="6 7">cv. Chiifu-401-42</strain>
    </source>
</reference>